<protein>
    <submittedName>
        <fullName evidence="2">Unannotated protein</fullName>
    </submittedName>
</protein>
<dbReference type="AlphaFoldDB" id="A0A6J7F296"/>
<evidence type="ECO:0000259" key="1">
    <source>
        <dbReference type="SMART" id="SM00867"/>
    </source>
</evidence>
<organism evidence="2">
    <name type="scientific">freshwater metagenome</name>
    <dbReference type="NCBI Taxonomy" id="449393"/>
    <lineage>
        <taxon>unclassified sequences</taxon>
        <taxon>metagenomes</taxon>
        <taxon>ecological metagenomes</taxon>
    </lineage>
</organism>
<dbReference type="EMBL" id="CAFBLP010000083">
    <property type="protein sequence ID" value="CAB4887645.1"/>
    <property type="molecule type" value="Genomic_DNA"/>
</dbReference>
<dbReference type="SUPFAM" id="SSF101874">
    <property type="entry name" value="YceI-like"/>
    <property type="match status" value="1"/>
</dbReference>
<reference evidence="2" key="1">
    <citation type="submission" date="2020-05" db="EMBL/GenBank/DDBJ databases">
        <authorList>
            <person name="Chiriac C."/>
            <person name="Salcher M."/>
            <person name="Ghai R."/>
            <person name="Kavagutti S V."/>
        </authorList>
    </citation>
    <scope>NUCLEOTIDE SEQUENCE</scope>
</reference>
<accession>A0A6J7F296</accession>
<dbReference type="Pfam" id="PF04264">
    <property type="entry name" value="YceI"/>
    <property type="match status" value="1"/>
</dbReference>
<gene>
    <name evidence="2" type="ORF">UFOPK3376_02517</name>
</gene>
<dbReference type="InterPro" id="IPR036761">
    <property type="entry name" value="TTHA0802/YceI-like_sf"/>
</dbReference>
<name>A0A6J7F296_9ZZZZ</name>
<dbReference type="SMART" id="SM00867">
    <property type="entry name" value="YceI"/>
    <property type="match status" value="1"/>
</dbReference>
<proteinExistence type="predicted"/>
<dbReference type="Gene3D" id="2.40.128.110">
    <property type="entry name" value="Lipid/polyisoprenoid-binding, YceI-like"/>
    <property type="match status" value="1"/>
</dbReference>
<dbReference type="InterPro" id="IPR007372">
    <property type="entry name" value="Lipid/polyisoprenoid-bd_YceI"/>
</dbReference>
<evidence type="ECO:0000313" key="2">
    <source>
        <dbReference type="EMBL" id="CAB4887645.1"/>
    </source>
</evidence>
<dbReference type="PANTHER" id="PTHR34406">
    <property type="entry name" value="PROTEIN YCEI"/>
    <property type="match status" value="1"/>
</dbReference>
<dbReference type="PANTHER" id="PTHR34406:SF1">
    <property type="entry name" value="PROTEIN YCEI"/>
    <property type="match status" value="1"/>
</dbReference>
<sequence length="173" mass="18059">MTEHFHFDVPAAGAYRIDPTSSSIAFTGRHFFGLGTVAGSFALSAGEVTIADALLSSKVTAVTLASSFSTGTSGRDKAVQSARFLNATQHPEIGFRSTALRDDGSCWVLCGDLIAAGTSAPCEFTIVSMTADESSFTAEATATIDRYAHGINKMKGMAGRFVDLAITAHAIRA</sequence>
<feature type="domain" description="Lipid/polyisoprenoid-binding YceI-like" evidence="1">
    <location>
        <begin position="14"/>
        <end position="171"/>
    </location>
</feature>